<keyword evidence="3" id="KW-1185">Reference proteome</keyword>
<dbReference type="GeneID" id="72777295"/>
<dbReference type="InterPro" id="IPR052264">
    <property type="entry name" value="UPF0175_domain"/>
</dbReference>
<proteinExistence type="inferred from homology"/>
<organism evidence="2 3">
    <name type="scientific">Thermococcus argininiproducens</name>
    <dbReference type="NCBI Taxonomy" id="2866384"/>
    <lineage>
        <taxon>Archaea</taxon>
        <taxon>Methanobacteriati</taxon>
        <taxon>Methanobacteriota</taxon>
        <taxon>Thermococci</taxon>
        <taxon>Thermococcales</taxon>
        <taxon>Thermococcaceae</taxon>
        <taxon>Thermococcus</taxon>
    </lineage>
</organism>
<accession>A0A9E7SD52</accession>
<dbReference type="InterPro" id="IPR005368">
    <property type="entry name" value="UPF0175"/>
</dbReference>
<comment type="similarity">
    <text evidence="1">Belongs to the UPF0175 family.</text>
</comment>
<dbReference type="KEGG" id="thei:K1720_03080"/>
<dbReference type="PANTHER" id="PTHR37525">
    <property type="entry name" value="UPF0175 PROTEIN SSL1255"/>
    <property type="match status" value="1"/>
</dbReference>
<dbReference type="Pfam" id="PF03683">
    <property type="entry name" value="UPF0175"/>
    <property type="match status" value="1"/>
</dbReference>
<evidence type="ECO:0000256" key="1">
    <source>
        <dbReference type="ARBA" id="ARBA00005651"/>
    </source>
</evidence>
<evidence type="ECO:0000313" key="3">
    <source>
        <dbReference type="Proteomes" id="UP001056425"/>
    </source>
</evidence>
<protein>
    <submittedName>
        <fullName evidence="2">UPF0175 family protein</fullName>
    </submittedName>
</protein>
<dbReference type="RefSeq" id="WP_251949826.1">
    <property type="nucleotide sequence ID" value="NZ_CP080572.1"/>
</dbReference>
<dbReference type="PANTHER" id="PTHR37525:SF1">
    <property type="entry name" value="UPF0175 PROTEIN SSL1255"/>
    <property type="match status" value="1"/>
</dbReference>
<reference evidence="2 3" key="1">
    <citation type="submission" date="2021-08" db="EMBL/GenBank/DDBJ databases">
        <title>Thermococcus onnuriiensis IOH2.</title>
        <authorList>
            <person name="Park Y.-J."/>
        </authorList>
    </citation>
    <scope>NUCLEOTIDE SEQUENCE [LARGE SCALE GENOMIC DNA]</scope>
    <source>
        <strain evidence="2 3">IOH2</strain>
    </source>
</reference>
<dbReference type="AlphaFoldDB" id="A0A9E7SD52"/>
<dbReference type="Proteomes" id="UP001056425">
    <property type="component" value="Chromosome"/>
</dbReference>
<gene>
    <name evidence="2" type="ORF">K1720_03080</name>
</gene>
<name>A0A9E7SD52_9EURY</name>
<evidence type="ECO:0000313" key="2">
    <source>
        <dbReference type="EMBL" id="USH00461.1"/>
    </source>
</evidence>
<sequence length="90" mass="10477">MEESWIVSELEKIALFNPERVLKVLKKDKELFWEIVISAYLDTNISLSKAAELLGVTRDELIEEFRKRGIPVRKLSREDAMVDLEVLNCL</sequence>
<dbReference type="EMBL" id="CP080572">
    <property type="protein sequence ID" value="USH00461.1"/>
    <property type="molecule type" value="Genomic_DNA"/>
</dbReference>